<dbReference type="InterPro" id="IPR005484">
    <property type="entry name" value="Ribosomal_uL18_bac/plant/anim"/>
</dbReference>
<evidence type="ECO:0000256" key="3">
    <source>
        <dbReference type="ARBA" id="ARBA00022884"/>
    </source>
</evidence>
<dbReference type="InterPro" id="IPR057268">
    <property type="entry name" value="Ribosomal_L18"/>
</dbReference>
<dbReference type="GO" id="GO:0008097">
    <property type="term" value="F:5S rRNA binding"/>
    <property type="evidence" value="ECO:0007669"/>
    <property type="project" value="TreeGrafter"/>
</dbReference>
<dbReference type="GO" id="GO:0006412">
    <property type="term" value="P:translation"/>
    <property type="evidence" value="ECO:0007669"/>
    <property type="project" value="UniProtKB-UniRule"/>
</dbReference>
<keyword evidence="3 7" id="KW-0694">RNA-binding</keyword>
<evidence type="ECO:0000313" key="9">
    <source>
        <dbReference type="Proteomes" id="UP000811545"/>
    </source>
</evidence>
<dbReference type="Pfam" id="PF00861">
    <property type="entry name" value="Ribosomal_L18p"/>
    <property type="match status" value="1"/>
</dbReference>
<keyword evidence="2 7" id="KW-0699">rRNA-binding</keyword>
<dbReference type="CDD" id="cd00432">
    <property type="entry name" value="Ribosomal_L18_L5e"/>
    <property type="match status" value="1"/>
</dbReference>
<dbReference type="InterPro" id="IPR004389">
    <property type="entry name" value="Ribosomal_uL18_bac-type"/>
</dbReference>
<keyword evidence="5 7" id="KW-0687">Ribonucleoprotein</keyword>
<comment type="similarity">
    <text evidence="1 7">Belongs to the universal ribosomal protein uL18 family.</text>
</comment>
<evidence type="ECO:0000256" key="4">
    <source>
        <dbReference type="ARBA" id="ARBA00022980"/>
    </source>
</evidence>
<evidence type="ECO:0000256" key="2">
    <source>
        <dbReference type="ARBA" id="ARBA00022730"/>
    </source>
</evidence>
<dbReference type="EMBL" id="QLTW01000016">
    <property type="protein sequence ID" value="MBT9144672.1"/>
    <property type="molecule type" value="Genomic_DNA"/>
</dbReference>
<dbReference type="Gene3D" id="3.30.420.100">
    <property type="match status" value="1"/>
</dbReference>
<comment type="caution">
    <text evidence="8">The sequence shown here is derived from an EMBL/GenBank/DDBJ whole genome shotgun (WGS) entry which is preliminary data.</text>
</comment>
<dbReference type="HAMAP" id="MF_01337_B">
    <property type="entry name" value="Ribosomal_uL18_B"/>
    <property type="match status" value="1"/>
</dbReference>
<dbReference type="GO" id="GO:0022625">
    <property type="term" value="C:cytosolic large ribosomal subunit"/>
    <property type="evidence" value="ECO:0007669"/>
    <property type="project" value="TreeGrafter"/>
</dbReference>
<dbReference type="AlphaFoldDB" id="A0A9E2F1F3"/>
<evidence type="ECO:0000256" key="7">
    <source>
        <dbReference type="HAMAP-Rule" id="MF_01337"/>
    </source>
</evidence>
<comment type="function">
    <text evidence="7">This is one of the proteins that bind and probably mediate the attachment of the 5S RNA into the large ribosomal subunit, where it forms part of the central protuberance.</text>
</comment>
<protein>
    <recommendedName>
        <fullName evidence="6 7">Large ribosomal subunit protein uL18</fullName>
    </recommendedName>
</protein>
<reference evidence="8 9" key="1">
    <citation type="journal article" date="2021" name="bioRxiv">
        <title>Unique metabolic strategies in Hadean analogues reveal hints for primordial physiology.</title>
        <authorList>
            <person name="Nobu M.K."/>
            <person name="Nakai R."/>
            <person name="Tamazawa S."/>
            <person name="Mori H."/>
            <person name="Toyoda A."/>
            <person name="Ijiri A."/>
            <person name="Suzuki S."/>
            <person name="Kurokawa K."/>
            <person name="Kamagata Y."/>
            <person name="Tamaki H."/>
        </authorList>
    </citation>
    <scope>NUCLEOTIDE SEQUENCE [LARGE SCALE GENOMIC DNA]</scope>
    <source>
        <strain evidence="8">BS525</strain>
    </source>
</reference>
<dbReference type="FunFam" id="3.30.420.100:FF:000001">
    <property type="entry name" value="50S ribosomal protein L18"/>
    <property type="match status" value="1"/>
</dbReference>
<dbReference type="NCBIfam" id="TIGR00060">
    <property type="entry name" value="L18_bact"/>
    <property type="match status" value="1"/>
</dbReference>
<dbReference type="PANTHER" id="PTHR12899:SF3">
    <property type="entry name" value="LARGE RIBOSOMAL SUBUNIT PROTEIN UL18M"/>
    <property type="match status" value="1"/>
</dbReference>
<dbReference type="Proteomes" id="UP000811545">
    <property type="component" value="Unassembled WGS sequence"/>
</dbReference>
<evidence type="ECO:0000256" key="5">
    <source>
        <dbReference type="ARBA" id="ARBA00023274"/>
    </source>
</evidence>
<evidence type="ECO:0000313" key="8">
    <source>
        <dbReference type="EMBL" id="MBT9144672.1"/>
    </source>
</evidence>
<dbReference type="SUPFAM" id="SSF53137">
    <property type="entry name" value="Translational machinery components"/>
    <property type="match status" value="1"/>
</dbReference>
<dbReference type="PANTHER" id="PTHR12899">
    <property type="entry name" value="39S RIBOSOMAL PROTEIN L18, MITOCHONDRIAL"/>
    <property type="match status" value="1"/>
</dbReference>
<name>A0A9E2F1F3_PSYF1</name>
<accession>A0A9E2F1F3</accession>
<evidence type="ECO:0000256" key="1">
    <source>
        <dbReference type="ARBA" id="ARBA00007116"/>
    </source>
</evidence>
<keyword evidence="4 7" id="KW-0689">Ribosomal protein</keyword>
<dbReference type="GO" id="GO:0003735">
    <property type="term" value="F:structural constituent of ribosome"/>
    <property type="evidence" value="ECO:0007669"/>
    <property type="project" value="InterPro"/>
</dbReference>
<evidence type="ECO:0000256" key="6">
    <source>
        <dbReference type="ARBA" id="ARBA00035197"/>
    </source>
</evidence>
<gene>
    <name evidence="7 8" type="primary">rplR</name>
    <name evidence="8" type="ORF">DDT42_00517</name>
</gene>
<proteinExistence type="inferred from homology"/>
<organism evidence="8 9">
    <name type="scientific">Psychracetigena formicireducens</name>
    <dbReference type="NCBI Taxonomy" id="2986056"/>
    <lineage>
        <taxon>Bacteria</taxon>
        <taxon>Bacillati</taxon>
        <taxon>Candidatus Lithacetigenota</taxon>
        <taxon>Candidatus Psychracetigena</taxon>
    </lineage>
</organism>
<comment type="subunit">
    <text evidence="7">Part of the 50S ribosomal subunit; part of the 5S rRNA/L5/L18/L25 subcomplex. Contacts the 5S and 23S rRNAs.</text>
</comment>
<sequence length="122" mass="13932">MKKSISRSVSRKIRHLRLRKKISGNIEKPRVAVFKSVKHIYAQAIDDGKRKTLAFASSIDRELKEKVVNSSKTEEAILVGKLLARRLLELQVNTIVFDRGGFKYHGRIQALAEAMREEGIIF</sequence>